<dbReference type="InterPro" id="IPR058625">
    <property type="entry name" value="MdtA-like_BSH"/>
</dbReference>
<organism evidence="8 9">
    <name type="scientific">Bacteroides fragilis str. 3988T(B)14</name>
    <dbReference type="NCBI Taxonomy" id="1339315"/>
    <lineage>
        <taxon>Bacteria</taxon>
        <taxon>Pseudomonadati</taxon>
        <taxon>Bacteroidota</taxon>
        <taxon>Bacteroidia</taxon>
        <taxon>Bacteroidales</taxon>
        <taxon>Bacteroidaceae</taxon>
        <taxon>Bacteroides</taxon>
    </lineage>
</organism>
<dbReference type="RefSeq" id="WP_005788343.1">
    <property type="nucleotide sequence ID" value="NZ_JGCY01000328.1"/>
</dbReference>
<feature type="domain" description="Multidrug resistance protein MdtA-like barrel-sandwich hybrid" evidence="6">
    <location>
        <begin position="66"/>
        <end position="116"/>
    </location>
</feature>
<name>A0A015UJ74_BACFG</name>
<evidence type="ECO:0000259" key="7">
    <source>
        <dbReference type="Pfam" id="PF25954"/>
    </source>
</evidence>
<keyword evidence="3 5" id="KW-1133">Transmembrane helix</keyword>
<evidence type="ECO:0000256" key="5">
    <source>
        <dbReference type="SAM" id="Phobius"/>
    </source>
</evidence>
<protein>
    <submittedName>
        <fullName evidence="8">HlyD secretion family protein</fullName>
    </submittedName>
</protein>
<keyword evidence="4 5" id="KW-0472">Membrane</keyword>
<dbReference type="Gene3D" id="2.40.30.170">
    <property type="match status" value="1"/>
</dbReference>
<reference evidence="8 9" key="1">
    <citation type="submission" date="2014-02" db="EMBL/GenBank/DDBJ databases">
        <authorList>
            <person name="Sears C."/>
            <person name="Carroll K."/>
            <person name="Sack B.R."/>
            <person name="Qadri F."/>
            <person name="Myers L.L."/>
            <person name="Chung G.-T."/>
            <person name="Escheverria P."/>
            <person name="Fraser C.M."/>
            <person name="Sadzewicz L."/>
            <person name="Shefchek K.A."/>
            <person name="Tallon L."/>
            <person name="Das S.P."/>
            <person name="Daugherty S."/>
            <person name="Mongodin E.F."/>
        </authorList>
    </citation>
    <scope>NUCLEOTIDE SEQUENCE [LARGE SCALE GENOMIC DNA]</scope>
    <source>
        <strain evidence="9">3988T(B)14</strain>
    </source>
</reference>
<dbReference type="Pfam" id="PF25954">
    <property type="entry name" value="Beta-barrel_RND_2"/>
    <property type="match status" value="1"/>
</dbReference>
<dbReference type="PANTHER" id="PTHR30386:SF26">
    <property type="entry name" value="TRANSPORT PROTEIN COMB"/>
    <property type="match status" value="1"/>
</dbReference>
<dbReference type="Pfam" id="PF25917">
    <property type="entry name" value="BSH_RND"/>
    <property type="match status" value="1"/>
</dbReference>
<dbReference type="GO" id="GO:0016020">
    <property type="term" value="C:membrane"/>
    <property type="evidence" value="ECO:0007669"/>
    <property type="project" value="UniProtKB-SubCell"/>
</dbReference>
<dbReference type="InterPro" id="IPR050739">
    <property type="entry name" value="MFP"/>
</dbReference>
<gene>
    <name evidence="8" type="ORF">M124_2270</name>
</gene>
<evidence type="ECO:0000313" key="9">
    <source>
        <dbReference type="Proteomes" id="UP000020529"/>
    </source>
</evidence>
<dbReference type="EMBL" id="JGCY01000328">
    <property type="protein sequence ID" value="EXY73988.1"/>
    <property type="molecule type" value="Genomic_DNA"/>
</dbReference>
<feature type="transmembrane region" description="Helical" evidence="5">
    <location>
        <begin position="15"/>
        <end position="34"/>
    </location>
</feature>
<evidence type="ECO:0000313" key="8">
    <source>
        <dbReference type="EMBL" id="EXY73988.1"/>
    </source>
</evidence>
<feature type="domain" description="CusB-like beta-barrel" evidence="7">
    <location>
        <begin position="125"/>
        <end position="166"/>
    </location>
</feature>
<dbReference type="SUPFAM" id="SSF51230">
    <property type="entry name" value="Single hybrid motif"/>
    <property type="match status" value="1"/>
</dbReference>
<dbReference type="Proteomes" id="UP000020529">
    <property type="component" value="Unassembled WGS sequence"/>
</dbReference>
<sequence length="226" mass="25233">MDAANTSNPSDKKKFIWLVILLIIAIVVAVVWWWNYRKYVSTIDANLDGSRVNVSVRAMAPLSAVFKQEGDSVKRGELLAVLDSTMTEDYRIVSPVDGLIAKQWVVPGDLLQPGENIFTLNEGKKLWVTVYLQETKFDEVRMGQQALFTLDAYPGLTFYGKIFYIGANTASEFSLIPPDNASGNYTKVAQRIPLKISIDRVEGKEKLKANLRLLSGMSANVKIVKE</sequence>
<dbReference type="InterPro" id="IPR011053">
    <property type="entry name" value="Single_hybrid_motif"/>
</dbReference>
<evidence type="ECO:0000259" key="6">
    <source>
        <dbReference type="Pfam" id="PF25917"/>
    </source>
</evidence>
<accession>A0A015UJ74</accession>
<dbReference type="GO" id="GO:0055085">
    <property type="term" value="P:transmembrane transport"/>
    <property type="evidence" value="ECO:0007669"/>
    <property type="project" value="InterPro"/>
</dbReference>
<evidence type="ECO:0000256" key="2">
    <source>
        <dbReference type="ARBA" id="ARBA00022692"/>
    </source>
</evidence>
<comment type="caution">
    <text evidence="8">The sequence shown here is derived from an EMBL/GenBank/DDBJ whole genome shotgun (WGS) entry which is preliminary data.</text>
</comment>
<evidence type="ECO:0000256" key="4">
    <source>
        <dbReference type="ARBA" id="ARBA00023136"/>
    </source>
</evidence>
<dbReference type="GeneID" id="60366747"/>
<proteinExistence type="predicted"/>
<evidence type="ECO:0000256" key="1">
    <source>
        <dbReference type="ARBA" id="ARBA00004167"/>
    </source>
</evidence>
<evidence type="ECO:0000256" key="3">
    <source>
        <dbReference type="ARBA" id="ARBA00022989"/>
    </source>
</evidence>
<dbReference type="InterPro" id="IPR058792">
    <property type="entry name" value="Beta-barrel_RND_2"/>
</dbReference>
<dbReference type="PANTHER" id="PTHR30386">
    <property type="entry name" value="MEMBRANE FUSION SUBUNIT OF EMRAB-TOLC MULTIDRUG EFFLUX PUMP"/>
    <property type="match status" value="1"/>
</dbReference>
<dbReference type="PATRIC" id="fig|1339315.3.peg.2982"/>
<comment type="subcellular location">
    <subcellularLocation>
        <location evidence="1">Membrane</location>
        <topology evidence="1">Single-pass membrane protein</topology>
    </subcellularLocation>
</comment>
<dbReference type="AlphaFoldDB" id="A0A015UJ74"/>
<keyword evidence="2 5" id="KW-0812">Transmembrane</keyword>